<dbReference type="GO" id="GO:0043709">
    <property type="term" value="P:cell adhesion involved in single-species biofilm formation"/>
    <property type="evidence" value="ECO:0007669"/>
    <property type="project" value="TreeGrafter"/>
</dbReference>
<feature type="domain" description="GGDEF" evidence="1">
    <location>
        <begin position="87"/>
        <end position="220"/>
    </location>
</feature>
<dbReference type="GO" id="GO:0005886">
    <property type="term" value="C:plasma membrane"/>
    <property type="evidence" value="ECO:0007669"/>
    <property type="project" value="TreeGrafter"/>
</dbReference>
<dbReference type="Gene3D" id="3.30.70.270">
    <property type="match status" value="1"/>
</dbReference>
<reference evidence="2" key="1">
    <citation type="submission" date="2020-10" db="EMBL/GenBank/DDBJ databases">
        <authorList>
            <person name="Gilroy R."/>
        </authorList>
    </citation>
    <scope>NUCLEOTIDE SEQUENCE</scope>
    <source>
        <strain evidence="2">CHK152-2994</strain>
    </source>
</reference>
<dbReference type="InterPro" id="IPR029787">
    <property type="entry name" value="Nucleotide_cyclase"/>
</dbReference>
<protein>
    <submittedName>
        <fullName evidence="2">GGDEF domain-containing protein</fullName>
    </submittedName>
</protein>
<dbReference type="PANTHER" id="PTHR45138:SF9">
    <property type="entry name" value="DIGUANYLATE CYCLASE DGCM-RELATED"/>
    <property type="match status" value="1"/>
</dbReference>
<dbReference type="PANTHER" id="PTHR45138">
    <property type="entry name" value="REGULATORY COMPONENTS OF SENSORY TRANSDUCTION SYSTEM"/>
    <property type="match status" value="1"/>
</dbReference>
<comment type="caution">
    <text evidence="2">The sequence shown here is derived from an EMBL/GenBank/DDBJ whole genome shotgun (WGS) entry which is preliminary data.</text>
</comment>
<dbReference type="NCBIfam" id="TIGR00254">
    <property type="entry name" value="GGDEF"/>
    <property type="match status" value="1"/>
</dbReference>
<name>A0A9D1FX30_9BACT</name>
<evidence type="ECO:0000259" key="1">
    <source>
        <dbReference type="PROSITE" id="PS50887"/>
    </source>
</evidence>
<dbReference type="SUPFAM" id="SSF55073">
    <property type="entry name" value="Nucleotide cyclase"/>
    <property type="match status" value="1"/>
</dbReference>
<dbReference type="Proteomes" id="UP000824139">
    <property type="component" value="Unassembled WGS sequence"/>
</dbReference>
<evidence type="ECO:0000313" key="3">
    <source>
        <dbReference type="Proteomes" id="UP000824139"/>
    </source>
</evidence>
<dbReference type="Pfam" id="PF00990">
    <property type="entry name" value="GGDEF"/>
    <property type="match status" value="1"/>
</dbReference>
<dbReference type="InterPro" id="IPR000160">
    <property type="entry name" value="GGDEF_dom"/>
</dbReference>
<proteinExistence type="predicted"/>
<reference evidence="2" key="2">
    <citation type="journal article" date="2021" name="PeerJ">
        <title>Extensive microbial diversity within the chicken gut microbiome revealed by metagenomics and culture.</title>
        <authorList>
            <person name="Gilroy R."/>
            <person name="Ravi A."/>
            <person name="Getino M."/>
            <person name="Pursley I."/>
            <person name="Horton D.L."/>
            <person name="Alikhan N.F."/>
            <person name="Baker D."/>
            <person name="Gharbi K."/>
            <person name="Hall N."/>
            <person name="Watson M."/>
            <person name="Adriaenssens E.M."/>
            <person name="Foster-Nyarko E."/>
            <person name="Jarju S."/>
            <person name="Secka A."/>
            <person name="Antonio M."/>
            <person name="Oren A."/>
            <person name="Chaudhuri R.R."/>
            <person name="La Ragione R."/>
            <person name="Hildebrand F."/>
            <person name="Pallen M.J."/>
        </authorList>
    </citation>
    <scope>NUCLEOTIDE SEQUENCE</scope>
    <source>
        <strain evidence="2">CHK152-2994</strain>
    </source>
</reference>
<dbReference type="GO" id="GO:1902201">
    <property type="term" value="P:negative regulation of bacterial-type flagellum-dependent cell motility"/>
    <property type="evidence" value="ECO:0007669"/>
    <property type="project" value="TreeGrafter"/>
</dbReference>
<dbReference type="InterPro" id="IPR050469">
    <property type="entry name" value="Diguanylate_Cyclase"/>
</dbReference>
<dbReference type="FunFam" id="3.30.70.270:FF:000001">
    <property type="entry name" value="Diguanylate cyclase domain protein"/>
    <property type="match status" value="1"/>
</dbReference>
<sequence length="221" mass="25396">MDNKMGTPEGFDLSPEILDEIQSNIEEIIKSFPISETNKMDVIKKINFMYTQTKYMSVTDALTGLYNRRHFENTLEREFLRAKRYSNDLSLAVLDVDFFKKINDTYGHLCGDYVLKEIAYMALQTFRKTDIVFRYGGEEIVILLTETPLEKAIIPLERLRKAIEDYPFNYDGNGFKVTVSIGVEGLNSEHAEAEDLLQSADKALYAAKERGRNRVLTSSDF</sequence>
<dbReference type="AlphaFoldDB" id="A0A9D1FX30"/>
<dbReference type="SMART" id="SM00267">
    <property type="entry name" value="GGDEF"/>
    <property type="match status" value="1"/>
</dbReference>
<dbReference type="PROSITE" id="PS50887">
    <property type="entry name" value="GGDEF"/>
    <property type="match status" value="1"/>
</dbReference>
<dbReference type="GO" id="GO:0052621">
    <property type="term" value="F:diguanylate cyclase activity"/>
    <property type="evidence" value="ECO:0007669"/>
    <property type="project" value="TreeGrafter"/>
</dbReference>
<gene>
    <name evidence="2" type="ORF">IAD41_05460</name>
</gene>
<dbReference type="CDD" id="cd01949">
    <property type="entry name" value="GGDEF"/>
    <property type="match status" value="1"/>
</dbReference>
<dbReference type="InterPro" id="IPR043128">
    <property type="entry name" value="Rev_trsase/Diguanyl_cyclase"/>
</dbReference>
<organism evidence="2 3">
    <name type="scientific">Candidatus Scatenecus faecavium</name>
    <dbReference type="NCBI Taxonomy" id="2840915"/>
    <lineage>
        <taxon>Bacteria</taxon>
        <taxon>Candidatus Scatenecus</taxon>
    </lineage>
</organism>
<dbReference type="EMBL" id="DVJO01000118">
    <property type="protein sequence ID" value="HIS83036.1"/>
    <property type="molecule type" value="Genomic_DNA"/>
</dbReference>
<evidence type="ECO:0000313" key="2">
    <source>
        <dbReference type="EMBL" id="HIS83036.1"/>
    </source>
</evidence>
<accession>A0A9D1FX30</accession>